<dbReference type="Proteomes" id="UP001213681">
    <property type="component" value="Unassembled WGS sequence"/>
</dbReference>
<keyword evidence="2" id="KW-1185">Reference proteome</keyword>
<accession>A0AAD6BVQ8</accession>
<dbReference type="EMBL" id="JAPVEA010000008">
    <property type="protein sequence ID" value="KAJ5437776.1"/>
    <property type="molecule type" value="Genomic_DNA"/>
</dbReference>
<reference evidence="1" key="2">
    <citation type="journal article" date="2023" name="IMA Fungus">
        <title>Comparative genomic study of the Penicillium genus elucidates a diverse pangenome and 15 lateral gene transfer events.</title>
        <authorList>
            <person name="Petersen C."/>
            <person name="Sorensen T."/>
            <person name="Nielsen M.R."/>
            <person name="Sondergaard T.E."/>
            <person name="Sorensen J.L."/>
            <person name="Fitzpatrick D.A."/>
            <person name="Frisvad J.C."/>
            <person name="Nielsen K.L."/>
        </authorList>
    </citation>
    <scope>NUCLEOTIDE SEQUENCE</scope>
    <source>
        <strain evidence="1">IBT 16125</strain>
    </source>
</reference>
<dbReference type="AlphaFoldDB" id="A0AAD6BVQ8"/>
<name>A0AAD6BVQ8_9EURO</name>
<dbReference type="GeneID" id="81602399"/>
<proteinExistence type="predicted"/>
<dbReference type="RefSeq" id="XP_056761005.1">
    <property type="nucleotide sequence ID" value="XM_056912156.1"/>
</dbReference>
<organism evidence="1 2">
    <name type="scientific">Penicillium daleae</name>
    <dbReference type="NCBI Taxonomy" id="63821"/>
    <lineage>
        <taxon>Eukaryota</taxon>
        <taxon>Fungi</taxon>
        <taxon>Dikarya</taxon>
        <taxon>Ascomycota</taxon>
        <taxon>Pezizomycotina</taxon>
        <taxon>Eurotiomycetes</taxon>
        <taxon>Eurotiomycetidae</taxon>
        <taxon>Eurotiales</taxon>
        <taxon>Aspergillaceae</taxon>
        <taxon>Penicillium</taxon>
    </lineage>
</organism>
<sequence>MTQQLVELANYFGLARVPAPPAAGDNWALAGLAETGKIRFQVGARRRAARPEAKKEEKRAVPQFSSFVTLRKG</sequence>
<comment type="caution">
    <text evidence="1">The sequence shown here is derived from an EMBL/GenBank/DDBJ whole genome shotgun (WGS) entry which is preliminary data.</text>
</comment>
<protein>
    <submittedName>
        <fullName evidence="1">Uncharacterized protein</fullName>
    </submittedName>
</protein>
<gene>
    <name evidence="1" type="ORF">N7458_008774</name>
</gene>
<reference evidence="1" key="1">
    <citation type="submission" date="2022-12" db="EMBL/GenBank/DDBJ databases">
        <authorList>
            <person name="Petersen C."/>
        </authorList>
    </citation>
    <scope>NUCLEOTIDE SEQUENCE</scope>
    <source>
        <strain evidence="1">IBT 16125</strain>
    </source>
</reference>
<evidence type="ECO:0000313" key="2">
    <source>
        <dbReference type="Proteomes" id="UP001213681"/>
    </source>
</evidence>
<evidence type="ECO:0000313" key="1">
    <source>
        <dbReference type="EMBL" id="KAJ5437776.1"/>
    </source>
</evidence>